<proteinExistence type="predicted"/>
<keyword evidence="1" id="KW-0732">Signal</keyword>
<dbReference type="InterPro" id="IPR013783">
    <property type="entry name" value="Ig-like_fold"/>
</dbReference>
<protein>
    <recommendedName>
        <fullName evidence="4">DUF1573 domain-containing protein</fullName>
    </recommendedName>
</protein>
<reference evidence="2 3" key="1">
    <citation type="submission" date="2007-10" db="EMBL/GenBank/DDBJ databases">
        <title>Complete sequence of Desulfococcus oleovorans Hxd3.</title>
        <authorList>
            <consortium name="US DOE Joint Genome Institute"/>
            <person name="Copeland A."/>
            <person name="Lucas S."/>
            <person name="Lapidus A."/>
            <person name="Barry K."/>
            <person name="Glavina del Rio T."/>
            <person name="Dalin E."/>
            <person name="Tice H."/>
            <person name="Pitluck S."/>
            <person name="Kiss H."/>
            <person name="Brettin T."/>
            <person name="Bruce D."/>
            <person name="Detter J.C."/>
            <person name="Han C."/>
            <person name="Schmutz J."/>
            <person name="Larimer F."/>
            <person name="Land M."/>
            <person name="Hauser L."/>
            <person name="Kyrpides N."/>
            <person name="Kim E."/>
            <person name="Wawrik B."/>
            <person name="Richardson P."/>
        </authorList>
    </citation>
    <scope>NUCLEOTIDE SEQUENCE [LARGE SCALE GENOMIC DNA]</scope>
    <source>
        <strain evidence="3">DSM 6200 / JCM 39069 / Hxd3</strain>
    </source>
</reference>
<dbReference type="KEGG" id="dol:Dole_0023"/>
<dbReference type="OrthoDB" id="5422813at2"/>
<dbReference type="EMBL" id="CP000859">
    <property type="protein sequence ID" value="ABW65833.1"/>
    <property type="molecule type" value="Genomic_DNA"/>
</dbReference>
<organism evidence="2 3">
    <name type="scientific">Desulfosudis oleivorans (strain DSM 6200 / JCM 39069 / Hxd3)</name>
    <name type="common">Desulfococcus oleovorans</name>
    <dbReference type="NCBI Taxonomy" id="96561"/>
    <lineage>
        <taxon>Bacteria</taxon>
        <taxon>Pseudomonadati</taxon>
        <taxon>Thermodesulfobacteriota</taxon>
        <taxon>Desulfobacteria</taxon>
        <taxon>Desulfobacterales</taxon>
        <taxon>Desulfosudaceae</taxon>
        <taxon>Desulfosudis</taxon>
    </lineage>
</organism>
<feature type="signal peptide" evidence="1">
    <location>
        <begin position="1"/>
        <end position="23"/>
    </location>
</feature>
<dbReference type="AlphaFoldDB" id="A8ZRR6"/>
<sequence length="74" mass="7920">MKRLIMLSGMVLFLLSAGAVVFAADVPDKASPVAVIEARTFTFDPVPEGTEVVHDFTVKNTGTAELRVEQVKTG</sequence>
<keyword evidence="3" id="KW-1185">Reference proteome</keyword>
<evidence type="ECO:0008006" key="4">
    <source>
        <dbReference type="Google" id="ProtNLM"/>
    </source>
</evidence>
<dbReference type="HOGENOM" id="CLU_2681726_0_0_7"/>
<dbReference type="InterPro" id="IPR011467">
    <property type="entry name" value="DUF1573"/>
</dbReference>
<gene>
    <name evidence="2" type="ordered locus">Dole_0023</name>
</gene>
<accession>A8ZRR6</accession>
<evidence type="ECO:0000256" key="1">
    <source>
        <dbReference type="SAM" id="SignalP"/>
    </source>
</evidence>
<dbReference type="Gene3D" id="2.60.40.10">
    <property type="entry name" value="Immunoglobulins"/>
    <property type="match status" value="1"/>
</dbReference>
<dbReference type="Pfam" id="PF07610">
    <property type="entry name" value="DUF1573"/>
    <property type="match status" value="1"/>
</dbReference>
<dbReference type="STRING" id="96561.Dole_0023"/>
<feature type="chain" id="PRO_5002731712" description="DUF1573 domain-containing protein" evidence="1">
    <location>
        <begin position="24"/>
        <end position="74"/>
    </location>
</feature>
<evidence type="ECO:0000313" key="2">
    <source>
        <dbReference type="EMBL" id="ABW65833.1"/>
    </source>
</evidence>
<dbReference type="Proteomes" id="UP000008561">
    <property type="component" value="Chromosome"/>
</dbReference>
<evidence type="ECO:0000313" key="3">
    <source>
        <dbReference type="Proteomes" id="UP000008561"/>
    </source>
</evidence>
<name>A8ZRR6_DESOH</name>